<dbReference type="EMBL" id="FXTH01000008">
    <property type="protein sequence ID" value="SMO64746.1"/>
    <property type="molecule type" value="Genomic_DNA"/>
</dbReference>
<dbReference type="AlphaFoldDB" id="A0A521CZ71"/>
<dbReference type="Pfam" id="PF11276">
    <property type="entry name" value="DUF3078"/>
    <property type="match status" value="1"/>
</dbReference>
<gene>
    <name evidence="2" type="ORF">SAMN06265218_10837</name>
</gene>
<evidence type="ECO:0000313" key="3">
    <source>
        <dbReference type="Proteomes" id="UP000317593"/>
    </source>
</evidence>
<keyword evidence="3" id="KW-1185">Reference proteome</keyword>
<sequence length="289" mass="31918">MKKIVITIFVLLISSQIQAQEAMIVPDSLSGWSYSWVTGLNGSQAAYSNWSQGGVNNIALSGNSSFTAKHREDRFSYGFLLAARYGKSKIEKQGIRKTSDQLVIKNRFLYELIEKESNYSAYANINFRTQFDDGFEYDAGPDDNDVLISGFMSPAYFQQGSGIAYIPTDYFSAEAGLALKQTIVTDDNLVTNYGLEPGDTIKNEGGLTLGLAYEQSIAPNFLLSSTVETFTNVNKSLSGTDVYFANELTGKVNDLISTSLRFDLAYDDDFSEEVQLMQTLSLGVSFILM</sequence>
<dbReference type="OrthoDB" id="1495718at2"/>
<accession>A0A521CZ71</accession>
<protein>
    <recommendedName>
        <fullName evidence="4">DUF3078 domain-containing protein</fullName>
    </recommendedName>
</protein>
<feature type="signal peptide" evidence="1">
    <location>
        <begin position="1"/>
        <end position="19"/>
    </location>
</feature>
<feature type="chain" id="PRO_5021840771" description="DUF3078 domain-containing protein" evidence="1">
    <location>
        <begin position="20"/>
        <end position="289"/>
    </location>
</feature>
<dbReference type="RefSeq" id="WP_142714466.1">
    <property type="nucleotide sequence ID" value="NZ_FXTH01000008.1"/>
</dbReference>
<keyword evidence="1" id="KW-0732">Signal</keyword>
<evidence type="ECO:0000313" key="2">
    <source>
        <dbReference type="EMBL" id="SMO64746.1"/>
    </source>
</evidence>
<reference evidence="2 3" key="1">
    <citation type="submission" date="2017-05" db="EMBL/GenBank/DDBJ databases">
        <authorList>
            <person name="Varghese N."/>
            <person name="Submissions S."/>
        </authorList>
    </citation>
    <scope>NUCLEOTIDE SEQUENCE [LARGE SCALE GENOMIC DNA]</scope>
    <source>
        <strain evidence="2 3">DSM 21194</strain>
    </source>
</reference>
<proteinExistence type="predicted"/>
<dbReference type="InterPro" id="IPR021428">
    <property type="entry name" value="DUF3078"/>
</dbReference>
<organism evidence="2 3">
    <name type="scientific">Fodinibius sediminis</name>
    <dbReference type="NCBI Taxonomy" id="1214077"/>
    <lineage>
        <taxon>Bacteria</taxon>
        <taxon>Pseudomonadati</taxon>
        <taxon>Balneolota</taxon>
        <taxon>Balneolia</taxon>
        <taxon>Balneolales</taxon>
        <taxon>Balneolaceae</taxon>
        <taxon>Fodinibius</taxon>
    </lineage>
</organism>
<evidence type="ECO:0000256" key="1">
    <source>
        <dbReference type="SAM" id="SignalP"/>
    </source>
</evidence>
<evidence type="ECO:0008006" key="4">
    <source>
        <dbReference type="Google" id="ProtNLM"/>
    </source>
</evidence>
<dbReference type="Proteomes" id="UP000317593">
    <property type="component" value="Unassembled WGS sequence"/>
</dbReference>
<name>A0A521CZ71_9BACT</name>